<evidence type="ECO:0000313" key="7">
    <source>
        <dbReference type="EMBL" id="GAA5147073.1"/>
    </source>
</evidence>
<dbReference type="InterPro" id="IPR033764">
    <property type="entry name" value="Sdr_B"/>
</dbReference>
<feature type="domain" description="SD-repeat containing protein B" evidence="5">
    <location>
        <begin position="773"/>
        <end position="869"/>
    </location>
</feature>
<feature type="region of interest" description="Disordered" evidence="4">
    <location>
        <begin position="228"/>
        <end position="253"/>
    </location>
</feature>
<feature type="region of interest" description="Disordered" evidence="4">
    <location>
        <begin position="452"/>
        <end position="472"/>
    </location>
</feature>
<feature type="domain" description="GEVED" evidence="6">
    <location>
        <begin position="2384"/>
        <end position="2462"/>
    </location>
</feature>
<feature type="domain" description="SD-repeat containing protein B" evidence="5">
    <location>
        <begin position="370"/>
        <end position="472"/>
    </location>
</feature>
<protein>
    <recommendedName>
        <fullName evidence="9">SdrD B-like protein</fullName>
    </recommendedName>
</protein>
<feature type="domain" description="GEVED" evidence="6">
    <location>
        <begin position="284"/>
        <end position="362"/>
    </location>
</feature>
<evidence type="ECO:0000313" key="8">
    <source>
        <dbReference type="Proteomes" id="UP001499852"/>
    </source>
</evidence>
<feature type="compositionally biased region" description="Low complexity" evidence="4">
    <location>
        <begin position="238"/>
        <end position="248"/>
    </location>
</feature>
<evidence type="ECO:0008006" key="9">
    <source>
        <dbReference type="Google" id="ProtNLM"/>
    </source>
</evidence>
<feature type="domain" description="GEVED" evidence="6">
    <location>
        <begin position="1079"/>
        <end position="1157"/>
    </location>
</feature>
<dbReference type="PANTHER" id="PTHR23303">
    <property type="entry name" value="CARBOXYPEPTIDASE REGULATORY REGION-CONTAINING"/>
    <property type="match status" value="1"/>
</dbReference>
<keyword evidence="3" id="KW-0732">Signal</keyword>
<dbReference type="Gene3D" id="2.60.40.10">
    <property type="entry name" value="Immunoglobulins"/>
    <property type="match status" value="9"/>
</dbReference>
<dbReference type="SUPFAM" id="SSF117074">
    <property type="entry name" value="Hypothetical protein PA1324"/>
    <property type="match status" value="4"/>
</dbReference>
<dbReference type="EMBL" id="BAABIA010000009">
    <property type="protein sequence ID" value="GAA5147073.1"/>
    <property type="molecule type" value="Genomic_DNA"/>
</dbReference>
<feature type="domain" description="GEVED" evidence="6">
    <location>
        <begin position="122"/>
        <end position="201"/>
    </location>
</feature>
<organism evidence="7 8">
    <name type="scientific">Prosthecobacter algae</name>
    <dbReference type="NCBI Taxonomy" id="1144682"/>
    <lineage>
        <taxon>Bacteria</taxon>
        <taxon>Pseudomonadati</taxon>
        <taxon>Verrucomicrobiota</taxon>
        <taxon>Verrucomicrobiia</taxon>
        <taxon>Verrucomicrobiales</taxon>
        <taxon>Verrucomicrobiaceae</taxon>
        <taxon>Prosthecobacter</taxon>
    </lineage>
</organism>
<dbReference type="InterPro" id="IPR051417">
    <property type="entry name" value="SDr/BOS_complex"/>
</dbReference>
<dbReference type="InterPro" id="IPR045474">
    <property type="entry name" value="GEVED"/>
</dbReference>
<feature type="domain" description="GEVED" evidence="6">
    <location>
        <begin position="2221"/>
        <end position="2299"/>
    </location>
</feature>
<feature type="domain" description="GEVED" evidence="6">
    <location>
        <begin position="1895"/>
        <end position="1974"/>
    </location>
</feature>
<dbReference type="Proteomes" id="UP001499852">
    <property type="component" value="Unassembled WGS sequence"/>
</dbReference>
<evidence type="ECO:0000256" key="2">
    <source>
        <dbReference type="ARBA" id="ARBA00022525"/>
    </source>
</evidence>
<dbReference type="InterPro" id="IPR015919">
    <property type="entry name" value="Cadherin-like_sf"/>
</dbReference>
<feature type="region of interest" description="Disordered" evidence="4">
    <location>
        <begin position="69"/>
        <end position="95"/>
    </location>
</feature>
<evidence type="ECO:0000256" key="1">
    <source>
        <dbReference type="ARBA" id="ARBA00004613"/>
    </source>
</evidence>
<feature type="domain" description="SD-repeat containing protein B" evidence="5">
    <location>
        <begin position="2981"/>
        <end position="3081"/>
    </location>
</feature>
<keyword evidence="8" id="KW-1185">Reference proteome</keyword>
<feature type="domain" description="GEVED" evidence="6">
    <location>
        <begin position="1567"/>
        <end position="1646"/>
    </location>
</feature>
<dbReference type="Pfam" id="PF17210">
    <property type="entry name" value="SdrD_B"/>
    <property type="match status" value="3"/>
</dbReference>
<accession>A0ABP9PM07</accession>
<comment type="caution">
    <text evidence="7">The sequence shown here is derived from an EMBL/GenBank/DDBJ whole genome shotgun (WGS) entry which is preliminary data.</text>
</comment>
<evidence type="ECO:0000259" key="5">
    <source>
        <dbReference type="Pfam" id="PF17210"/>
    </source>
</evidence>
<sequence length="3736" mass="379442">MISRMTSPLANPGSVRHDGLLSWLRGLVFVGLVMMASVAGAQTSDFGDYSSFPSASSTRNSTLRMGSLVDAESSATTNTSATGDDSTGSDDEDGVSFSSVIVRGQGGSITVNVTNQSNNTAYLNAWIDFNRNGSLADSGEQIASNTTIAKGTSNVNRTVTFTVPAGASLGVAGIRVRLTTNSTPGPSGADGSGEVEDYVVTISDPTDHGDFDAFPSASSLMNSKLRLGSTTDAEAVPTTNSTATGDDTTGTDDEDGVTVPVSVQQGASGSITVVVTNTTGSTAYLNAWIDWNNNGVLTNTGEQIATNTAISNNSSNSTRTINFTVPATATLGPVGVRVRLTSVSSPGADGQDGTGEVEDCTITVANSLGVGNLIWNDANDNGLYDSGESGINNVLVELWSPGADNAIGGTGGNADVLVRNVTTANGGLYSFSGLSAGRYFVKVPTPPLSRVSSVVDASDNGEDLDNDGAQPAGSATSAFSGVFQLTAGTEPGSSGTGNQDNTIDFGFVANIGSPFVCDNRFYIMQNVETSPGSGVWDTTLNYIDTDQSLEPIFIYTGKKLNGLVSYGGYLYCVDQNGGHLYRINSLGTLVDMGEIDGLPSSPTDGQWGGGTSLTSGLMILNRYTFSNARTTLYTIDLGSASVVGTPVVTKYSNTGANTTGNFGDIVWDPLTDKIYGYNTNDSSNLGLFEINPTTGVCTRVAVSYLTTFGSLVIDANGLAYGYGSQSSSTSQDTLYVFNRTNGLLNGSMTAVWTGPSVTNSDGAACPGAAPSMKLGNLIWNDVDDDGVKDSGEGGINGVPVQLFLGGENPLTATPAATTTTAGGGLYTFDNLSPGQYFLYIPTPPASFPVSSRVTDTADNGEDGDDNGIQTLQGQPVRSPLISLVAGTEPVTDGDSDNKTDLTIDFGFRACPAISVGGNPGNLTVGKTVNHTFSATGGSEPYAWTVASGTLPGGLTLSSAGVLSGVPTVSNGAGVSVMVRATDAVGCLGNMTLTLVVLPNLDFGDYTAFPSASSVANETLRIGVLSDAEAAATTNATATGDDLTGSDDEDGVVVPALLEQGKATSISVTVTNNSGASGFLNAWVDFNRNGSVTDSGEQIASNLAVANGTSNSVRTINFTVPVAASVGTSAVRVRLTSVSSPGGDGTDGNGEVEDHAVTISPPMLDFGDYASLAQASSTVSTNLRLGALVDAEATATVNSLATGDDTNGSDDEDAVTFPSMTAGQPVTLTVPVTNLTGSAAYLNAWIDFNNDGDLLDAGEQIVNNLTVVTGTANMALNLDFTVPTNAVTAATNIGARFRLTSVSAPGPTGESGVGEVEDYAVVILAPITDFGDWDRGPSVSNTADTRLRLGASVDAEYAATTNATATGDDVTGVDDEDGISIPALTAGAPALISITRTNTTGATGYVNVWLDYNNNGSFSDAGEQVLTNSSVGNGVVDGIQNLSVTIPATAVTGTPIGARFRISQLASPGTGGAGGTGEVEDYVVTIAEPETDFGDYSLFSSASSLRHASLRLGLALDTEFVATNTATASGDDATGTDDEDGVTFPSMTAGAPAVVAATVTNNTGANAYLSVWIDFNGNGVLTDAGEQVTVNQVVTSGATNSPLNLNIGVPASSLTGVNLGARVRFTSISGAAPTGSAGNGEVEDYVVMVSAPTTDFGDFSGFADASQGVSPNLRMGATTDAEFVSTRNATATGDDVTGTDDEDGVTLSALTAGAPASANVTVTNTTGALGYLNVWVDFNNNGVLTDPGEQVASNLNVVTGTSNASLPINFTVPANAVTGVNLGVRFRLSAPLSPGPVGANLAVGEIEDYAVTIAPPTTDFGDFSRFLPASSTAEATLKMGALVDVEFSGTTNVNATGDDITGSDDEDGVVLPSLAAGASYTIPVTVTNNRGSSAFLNAWIDFNNNGSLTDAGEQIASNTLVATGSTNVTLNLTGTVPFTATTGTNLGVRFRLSSISSPGPIGTAGQGEVEDYVVNIIAPTHDFGDWSGIGDASNGMSANLKLGALVDAEMTSTRNATATGDDLTNVDDEDGVLLPSMTAGELVVLPVTVTNLTGADAFLNAWMDFNNNGVLTDAGEQFVVNRPVATASNGVTLSLNLQVPATAVTGSNLGLRFRLTSAASPGVTGSAGGVGEVEDYVVNVQVPTTDFGDHSGLGSAASTRNANLRLGALTDTEFSAVTNAAANGDDINGVDDEDGVTMPSLMAGAPASIPVKVTNNRGSAAYLNAWIDFNGNGVLTDAGEQIATNVLVATGITDGTQNLSFTVPASASTSVNLAVRFRLTDGQNPGATGVVGIGEVEDYVALISVPPSDFGDWSGTADAYSTVSENIRLGLLTDTEFVSTLNATATGDDNTGGDDEDAVTLPGFIAGAPSTIPVVVSNLSGANAYLNVWMDFNNNGSFADAGEQVATNVVVATGQTNATRNVTLNAPANAVTGSTIGLRFRLTDMLNAPATGSAGNGEVEDYTTTIAVPVNDFGDWDGAGDASSIASSNLRLGALADTEYVSTRNAAATGDDATGSDDEDGVTVPGSLNQGQAGTVTAMLTNNLGASAYLNAWIDFNGNGSFADVGEQIATNTLIASGSNGVVRNLSFTTPAAAKPGLRGVRVRLTNVQNPGATGAAGIGEVEDTLVTVNCPTLTLSPTSLAVPVVGVTYAQTVTVSGGTAPYAFSLSAGALPAGIVLAEGGVLQGRATGTSSATFTLSVTDANGCAVTREYVLAPVCPTIVIGPTTLPVPTVGSPYSQTITASGGSAGYNFAVISGTLPQGLNLAADTGVLSGTVTQAGSVTFTIRATDLYGCLATQSYTVTPACPAVTITPSSLPAPVVGTFYNQSVVASGGVAGYTYSIGSGALPQGLGLSAGGIISGTPVSNASAAFIVRAVDSRGCAGTRAFSLTPACPAVVVNTASLPFGYQGTSYNVTLSAGAGTAPYQWSLLSGSLPAGISLSPEGILSGIPTGQTSSSFTVQARDANGCTASRLLTYVPGSLSLGNRVWLDNDNDGVQDSGENGVAGATVQLFATGTDNAIGGTGGAADSQVGASLITAANGAYNFANLAPGNYYVRVTPPAGHTHSSGTPALVDNNVDGNNDGSQPGGLGTALLSPVIALQPGTESTTDGDADADTNFTVDFGLWAPLAVGNRVFMDINGDGRMNPNEGVEYAFVQIFKAGANVNTDEAVGAAISDEGGRYLITDLNPGSYFLHLASVQFEYGGVLQWAKPMTSVTAGDDDAGQDLIYNDTPIVNGASSAVFTILPGQLAAGGAESGAEGVADDEGLDVNTDLTYDLGLECVDCNGFNLSMSETAPPPEQELLRPLPETGVFPVTFASWQALHSLGDDSLALDNPDADLYPNLLEYALGTDPWSGASGAGRFILETQSATGAVDAVVNVPTTGRRDITLNLETSTDGLTWSAAKVAAQSLFGTDGSQTLRYAQVDGSLFAGAARGIVRLKVSLDANLDGQTEAVATTPAWMFSRETFAKGTRSFSMPLEQPELYVGTIRQVEGGQSLRLAAASDLSFDGAAVLEVLNGVHEGDHFEVISAGDSVVRAASTVPADLSGARVALRRVWRLDQLLPVDVFTGGTSESTSDRVLRYDVAANDFVPAWPQAEGWTGEDGQQLMLRSGEALLVQTRTQDVSIVLSGQLPLSGVALKPVAGTRFIGSRCALDGSPVGLGLLPEAGFTAAADPVSATRLRLWKADSGGSESGYDSYYLHLSPTGSLWLGEGTAAGADLGEAGFLLPFHGFFLVEP</sequence>
<name>A0ABP9PM07_9BACT</name>
<feature type="domain" description="GEVED" evidence="6">
    <location>
        <begin position="1404"/>
        <end position="1484"/>
    </location>
</feature>
<evidence type="ECO:0000256" key="3">
    <source>
        <dbReference type="ARBA" id="ARBA00022729"/>
    </source>
</evidence>
<gene>
    <name evidence="7" type="ORF">GCM10023213_41180</name>
</gene>
<evidence type="ECO:0000256" key="4">
    <source>
        <dbReference type="SAM" id="MobiDB-lite"/>
    </source>
</evidence>
<proteinExistence type="predicted"/>
<dbReference type="Pfam" id="PF20009">
    <property type="entry name" value="GEVED"/>
    <property type="match status" value="12"/>
</dbReference>
<comment type="subcellular location">
    <subcellularLocation>
        <location evidence="1">Secreted</location>
    </subcellularLocation>
</comment>
<feature type="domain" description="GEVED" evidence="6">
    <location>
        <begin position="2548"/>
        <end position="2623"/>
    </location>
</feature>
<evidence type="ECO:0000259" key="6">
    <source>
        <dbReference type="Pfam" id="PF20009"/>
    </source>
</evidence>
<dbReference type="SUPFAM" id="SSF49313">
    <property type="entry name" value="Cadherin-like"/>
    <property type="match status" value="2"/>
</dbReference>
<dbReference type="InterPro" id="IPR013783">
    <property type="entry name" value="Ig-like_fold"/>
</dbReference>
<feature type="domain" description="GEVED" evidence="6">
    <location>
        <begin position="1730"/>
        <end position="1811"/>
    </location>
</feature>
<feature type="domain" description="GEVED" evidence="6">
    <location>
        <begin position="1240"/>
        <end position="1320"/>
    </location>
</feature>
<feature type="domain" description="GEVED" evidence="6">
    <location>
        <begin position="2058"/>
        <end position="2138"/>
    </location>
</feature>
<reference evidence="8" key="1">
    <citation type="journal article" date="2019" name="Int. J. Syst. Evol. Microbiol.">
        <title>The Global Catalogue of Microorganisms (GCM) 10K type strain sequencing project: providing services to taxonomists for standard genome sequencing and annotation.</title>
        <authorList>
            <consortium name="The Broad Institute Genomics Platform"/>
            <consortium name="The Broad Institute Genome Sequencing Center for Infectious Disease"/>
            <person name="Wu L."/>
            <person name="Ma J."/>
        </authorList>
    </citation>
    <scope>NUCLEOTIDE SEQUENCE [LARGE SCALE GENOMIC DNA]</scope>
    <source>
        <strain evidence="8">JCM 18053</strain>
    </source>
</reference>
<dbReference type="Pfam" id="PF05345">
    <property type="entry name" value="He_PIG"/>
    <property type="match status" value="5"/>
</dbReference>
<keyword evidence="2" id="KW-0964">Secreted</keyword>
<feature type="compositionally biased region" description="Low complexity" evidence="4">
    <location>
        <begin position="70"/>
        <end position="86"/>
    </location>
</feature>